<dbReference type="Pfam" id="PF00535">
    <property type="entry name" value="Glycos_transf_2"/>
    <property type="match status" value="1"/>
</dbReference>
<dbReference type="InterPro" id="IPR001173">
    <property type="entry name" value="Glyco_trans_2-like"/>
</dbReference>
<dbReference type="PANTHER" id="PTHR43685:SF2">
    <property type="entry name" value="GLYCOSYLTRANSFERASE 2-LIKE DOMAIN-CONTAINING PROTEIN"/>
    <property type="match status" value="1"/>
</dbReference>
<dbReference type="InterPro" id="IPR050834">
    <property type="entry name" value="Glycosyltransf_2"/>
</dbReference>
<dbReference type="PANTHER" id="PTHR43685">
    <property type="entry name" value="GLYCOSYLTRANSFERASE"/>
    <property type="match status" value="1"/>
</dbReference>
<keyword evidence="3" id="KW-1185">Reference proteome</keyword>
<evidence type="ECO:0000313" key="2">
    <source>
        <dbReference type="EMBL" id="MET3580141.1"/>
    </source>
</evidence>
<dbReference type="RefSeq" id="WP_354491872.1">
    <property type="nucleotide sequence ID" value="NZ_JBEPMC010000005.1"/>
</dbReference>
<proteinExistence type="predicted"/>
<comment type="caution">
    <text evidence="2">The sequence shown here is derived from an EMBL/GenBank/DDBJ whole genome shotgun (WGS) entry which is preliminary data.</text>
</comment>
<dbReference type="Proteomes" id="UP001549204">
    <property type="component" value="Unassembled WGS sequence"/>
</dbReference>
<organism evidence="2 3">
    <name type="scientific">Mesorhizobium robiniae</name>
    <dbReference type="NCBI Taxonomy" id="559315"/>
    <lineage>
        <taxon>Bacteria</taxon>
        <taxon>Pseudomonadati</taxon>
        <taxon>Pseudomonadota</taxon>
        <taxon>Alphaproteobacteria</taxon>
        <taxon>Hyphomicrobiales</taxon>
        <taxon>Phyllobacteriaceae</taxon>
        <taxon>Mesorhizobium</taxon>
    </lineage>
</organism>
<dbReference type="InterPro" id="IPR029044">
    <property type="entry name" value="Nucleotide-diphossugar_trans"/>
</dbReference>
<dbReference type="SUPFAM" id="SSF53448">
    <property type="entry name" value="Nucleotide-diphospho-sugar transferases"/>
    <property type="match status" value="1"/>
</dbReference>
<gene>
    <name evidence="2" type="ORF">ABID19_003179</name>
</gene>
<sequence length="313" mass="35015">MHAKPGTIPLTLIIPVRDRQYQLDRALASVARQDTLPTETLVVDDGSAANVAIAGEFRERLNIRLIRHEKNKGAAAARNTGMQAADTEWISFLDSDDCLLVGSLATRWSLAMVDQSRRSDGTILYGCGWIDCGEDGTPIAARWPRPSADPDQFASGCWFSPGSCLIFNRRTALERAGPQDETMRRFEDVDWFLSLALKGFSLAVLPVAAVAIERTRRQDPQQIEQAAQVLRTKWTKKGLDPQKLRRLDSYIDLERAAANYFAGFRTKALMNLAKSFLKHPRRNLQLSPGWEIESIRTMPEASLTRKKEFVGLG</sequence>
<dbReference type="EMBL" id="JBEPMC010000005">
    <property type="protein sequence ID" value="MET3580141.1"/>
    <property type="molecule type" value="Genomic_DNA"/>
</dbReference>
<dbReference type="CDD" id="cd00761">
    <property type="entry name" value="Glyco_tranf_GTA_type"/>
    <property type="match status" value="1"/>
</dbReference>
<reference evidence="2 3" key="1">
    <citation type="submission" date="2024-06" db="EMBL/GenBank/DDBJ databases">
        <title>Genomic Encyclopedia of Type Strains, Phase IV (KMG-IV): sequencing the most valuable type-strain genomes for metagenomic binning, comparative biology and taxonomic classification.</title>
        <authorList>
            <person name="Goeker M."/>
        </authorList>
    </citation>
    <scope>NUCLEOTIDE SEQUENCE [LARGE SCALE GENOMIC DNA]</scope>
    <source>
        <strain evidence="2 3">DSM 100022</strain>
    </source>
</reference>
<feature type="domain" description="Glycosyltransferase 2-like" evidence="1">
    <location>
        <begin position="12"/>
        <end position="100"/>
    </location>
</feature>
<name>A0ABV2GPE5_9HYPH</name>
<protein>
    <submittedName>
        <fullName evidence="2">Glycosyltransferase involved in cell wall biosynthesis</fullName>
    </submittedName>
</protein>
<evidence type="ECO:0000313" key="3">
    <source>
        <dbReference type="Proteomes" id="UP001549204"/>
    </source>
</evidence>
<dbReference type="Gene3D" id="3.90.550.10">
    <property type="entry name" value="Spore Coat Polysaccharide Biosynthesis Protein SpsA, Chain A"/>
    <property type="match status" value="1"/>
</dbReference>
<evidence type="ECO:0000259" key="1">
    <source>
        <dbReference type="Pfam" id="PF00535"/>
    </source>
</evidence>
<accession>A0ABV2GPE5</accession>